<proteinExistence type="predicted"/>
<feature type="region of interest" description="Disordered" evidence="1">
    <location>
        <begin position="1"/>
        <end position="38"/>
    </location>
</feature>
<feature type="compositionally biased region" description="Basic and acidic residues" evidence="1">
    <location>
        <begin position="1"/>
        <end position="21"/>
    </location>
</feature>
<reference evidence="2 3" key="1">
    <citation type="journal article" date="2024" name="Nat. Commun.">
        <title>Phylogenomics reveals the evolutionary origins of lichenization in chlorophyte algae.</title>
        <authorList>
            <person name="Puginier C."/>
            <person name="Libourel C."/>
            <person name="Otte J."/>
            <person name="Skaloud P."/>
            <person name="Haon M."/>
            <person name="Grisel S."/>
            <person name="Petersen M."/>
            <person name="Berrin J.G."/>
            <person name="Delaux P.M."/>
            <person name="Dal Grande F."/>
            <person name="Keller J."/>
        </authorList>
    </citation>
    <scope>NUCLEOTIDE SEQUENCE [LARGE SCALE GENOMIC DNA]</scope>
    <source>
        <strain evidence="2 3">SAG 2523</strain>
    </source>
</reference>
<evidence type="ECO:0000256" key="1">
    <source>
        <dbReference type="SAM" id="MobiDB-lite"/>
    </source>
</evidence>
<dbReference type="EMBL" id="JALJOV010000435">
    <property type="protein sequence ID" value="KAK9863733.1"/>
    <property type="molecule type" value="Genomic_DNA"/>
</dbReference>
<evidence type="ECO:0000313" key="3">
    <source>
        <dbReference type="Proteomes" id="UP001485043"/>
    </source>
</evidence>
<organism evidence="2 3">
    <name type="scientific">Apatococcus fuscideae</name>
    <dbReference type="NCBI Taxonomy" id="2026836"/>
    <lineage>
        <taxon>Eukaryota</taxon>
        <taxon>Viridiplantae</taxon>
        <taxon>Chlorophyta</taxon>
        <taxon>core chlorophytes</taxon>
        <taxon>Trebouxiophyceae</taxon>
        <taxon>Chlorellales</taxon>
        <taxon>Chlorellaceae</taxon>
        <taxon>Apatococcus</taxon>
    </lineage>
</organism>
<dbReference type="Proteomes" id="UP001485043">
    <property type="component" value="Unassembled WGS sequence"/>
</dbReference>
<name>A0AAW1T4A1_9CHLO</name>
<dbReference type="InterPro" id="IPR052851">
    <property type="entry name" value="GCD1_mitochondrial"/>
</dbReference>
<dbReference type="AlphaFoldDB" id="A0AAW1T4A1"/>
<comment type="caution">
    <text evidence="2">The sequence shown here is derived from an EMBL/GenBank/DDBJ whole genome shotgun (WGS) entry which is preliminary data.</text>
</comment>
<dbReference type="PANTHER" id="PTHR35476:SF3">
    <property type="entry name" value="SMALL RIBOSOMAL SUBUNIT PROTEIN MS75"/>
    <property type="match status" value="1"/>
</dbReference>
<dbReference type="PANTHER" id="PTHR35476">
    <property type="entry name" value="MUCIN-LIKE PROTEIN"/>
    <property type="match status" value="1"/>
</dbReference>
<protein>
    <submittedName>
        <fullName evidence="2">Uncharacterized protein</fullName>
    </submittedName>
</protein>
<feature type="region of interest" description="Disordered" evidence="1">
    <location>
        <begin position="279"/>
        <end position="311"/>
    </location>
</feature>
<sequence length="311" mass="34822">MRVGPREWTESEQAEIDRWLAEEGSLEPELRTPTREEVDEQLEGLFESHDDDDEGEPEYDGIFNTAGNNQPAWEVVDVDDEICASYWHWDLIGGQVFENEKNALLSDEAKKVIYFLHKHAGVGEKALAKMFRIRQQRVLAIIALKQMEADAEASGFLKAGEEDELQILMEEEVYDCIESQGTGERNIVTTASFPEQGEDGAILGDSPEHIANQAQKDLAMAARNEKQLVKEFKLNLAYNLGDIGKGIERGSRANKLPERPDQGWSLVVRCKGRKGIASSYVAQPDGSHREPSADEALLIARATPKKRRSVQ</sequence>
<gene>
    <name evidence="2" type="ORF">WJX84_001192</name>
</gene>
<accession>A0AAW1T4A1</accession>
<keyword evidence="3" id="KW-1185">Reference proteome</keyword>
<evidence type="ECO:0000313" key="2">
    <source>
        <dbReference type="EMBL" id="KAK9863733.1"/>
    </source>
</evidence>